<proteinExistence type="predicted"/>
<comment type="caution">
    <text evidence="3">The sequence shown here is derived from an EMBL/GenBank/DDBJ whole genome shotgun (WGS) entry which is preliminary data.</text>
</comment>
<evidence type="ECO:0000313" key="3">
    <source>
        <dbReference type="EMBL" id="GHB77805.1"/>
    </source>
</evidence>
<dbReference type="PANTHER" id="PTHR16026">
    <property type="entry name" value="CARTILAGE ACIDIC PROTEIN 1"/>
    <property type="match status" value="1"/>
</dbReference>
<dbReference type="Proteomes" id="UP000598271">
    <property type="component" value="Unassembled WGS sequence"/>
</dbReference>
<dbReference type="Pfam" id="PF13517">
    <property type="entry name" value="FG-GAP_3"/>
    <property type="match status" value="4"/>
</dbReference>
<keyword evidence="1" id="KW-0732">Signal</keyword>
<gene>
    <name evidence="3" type="ORF">GCM10007390_34990</name>
</gene>
<dbReference type="InterPro" id="IPR028994">
    <property type="entry name" value="Integrin_alpha_N"/>
</dbReference>
<evidence type="ECO:0000259" key="2">
    <source>
        <dbReference type="Pfam" id="PF07593"/>
    </source>
</evidence>
<dbReference type="Gene3D" id="2.130.10.130">
    <property type="entry name" value="Integrin alpha, N-terminal"/>
    <property type="match status" value="6"/>
</dbReference>
<organism evidence="3 4">
    <name type="scientific">Persicitalea jodogahamensis</name>
    <dbReference type="NCBI Taxonomy" id="402147"/>
    <lineage>
        <taxon>Bacteria</taxon>
        <taxon>Pseudomonadati</taxon>
        <taxon>Bacteroidota</taxon>
        <taxon>Cytophagia</taxon>
        <taxon>Cytophagales</taxon>
        <taxon>Spirosomataceae</taxon>
        <taxon>Persicitalea</taxon>
    </lineage>
</organism>
<dbReference type="RefSeq" id="WP_229581080.1">
    <property type="nucleotide sequence ID" value="NZ_BMXF01000003.1"/>
</dbReference>
<dbReference type="InterPro" id="IPR027039">
    <property type="entry name" value="Crtac1"/>
</dbReference>
<dbReference type="InterPro" id="IPR011519">
    <property type="entry name" value="UnbV_ASPIC"/>
</dbReference>
<accession>A0A8J3G9T7</accession>
<reference evidence="3 4" key="1">
    <citation type="journal article" date="2014" name="Int. J. Syst. Evol. Microbiol.">
        <title>Complete genome sequence of Corynebacterium casei LMG S-19264T (=DSM 44701T), isolated from a smear-ripened cheese.</title>
        <authorList>
            <consortium name="US DOE Joint Genome Institute (JGI-PGF)"/>
            <person name="Walter F."/>
            <person name="Albersmeier A."/>
            <person name="Kalinowski J."/>
            <person name="Ruckert C."/>
        </authorList>
    </citation>
    <scope>NUCLEOTIDE SEQUENCE [LARGE SCALE GENOMIC DNA]</scope>
    <source>
        <strain evidence="3 4">KCTC 12866</strain>
    </source>
</reference>
<dbReference type="Pfam" id="PF07593">
    <property type="entry name" value="UnbV_ASPIC"/>
    <property type="match status" value="1"/>
</dbReference>
<dbReference type="EMBL" id="BMXF01000003">
    <property type="protein sequence ID" value="GHB77805.1"/>
    <property type="molecule type" value="Genomic_DNA"/>
</dbReference>
<dbReference type="PANTHER" id="PTHR16026:SF0">
    <property type="entry name" value="CARTILAGE ACIDIC PROTEIN 1"/>
    <property type="match status" value="1"/>
</dbReference>
<name>A0A8J3G9T7_9BACT</name>
<dbReference type="AlphaFoldDB" id="A0A8J3G9T7"/>
<keyword evidence="4" id="KW-1185">Reference proteome</keyword>
<evidence type="ECO:0000313" key="4">
    <source>
        <dbReference type="Proteomes" id="UP000598271"/>
    </source>
</evidence>
<sequence>MMVFNSFWRKCAIILFGVSVLGCQSEESTRFSLLNGTDTGVDFVNTVTETEQINVLKYGYFYNGGGVAAGDFNNDGLIDLYFTGNMVADRLYLNQGNWKFEDVTASAGIEHGGWKTGVSLVDINSDGWLDIYVCRSAADNPELRRNLLYINQGAASSSPNESGGSIAPVRFKESAADYGLEDDSYSTQAAFFDFDHDGDLDCFLLNHSLQEYAGFSNLIGAFREKTDTRFGSKLLRNDNGKFTDISGDAGLKSNVLSFGLGLNVSDLNNDGWLDLYVTNDYNENDYLYLNQQDGTFKEVVREAMGHTSFYSMGTDAADVNNDGLMDIVTLDMLPETNDRIKLTAGDDNYEKYQMLLRSGFHDQTMRNMLQLNLGNAETTIVSGKTPVPAFSEVGQLAGISNTDWSWSALFADFDNDGLKDLFVTNGYARDYTNMEFLKFSTDKQIEIQNGAPMPTEMEIINSMPAISVPNYIYKNKDGLSFEKMTKPWGFSQNSQSNGAAYADLDNDGDLDLIVNNINEQAFLYQNNTRSNEYTPDSTLFTQITLKSPVEAFKIGAKVSVWVSGKPYYQEFQPVRGFQSATYGPLHFGLGRANKIDSVTVSWTDGKKTVLSNPVANQKLVVEYQLAKLSGTKHISRPLPYFTLENTTYQHEQIQINDFGIQPLLPEMRSYSGPCVAQGDVNGDGRSDIYAGGGRGQAAVLFLQTDNGFEKSPQLSFDDDLDFEDGAAQFFDADGDGDQDLIVVSSGYALAVGDPLLQPRLYLNHNGKFVKSNKIPVSPVNARAVVTADVDGDGDEDVFIGANCVPGRYPESQPSSLWLNDGRGNFTISDAIRFSGLVTGVVFTDLNRDQLPDLLITGEWMKPTVFLNNKGRFSESQNSTKNLTTTLSYTVYKADLDGDGDDDFVLANAGLNTQYNITSSDGLKMYYGDFGQNGQIVPLMSQVIDGKEYPYASRDEILNQIPNLKKTFQNYMGYSKATMGDILNTNQLEKARQISAHELRTGILWNDEGQLTFKPLPTVAQFSPVHAIAVGDVNGDGKYDLVLVGNVTHTRVRLGKSDANKGQVFLNRGEKKFTFLPQTESGLWVNGDVRAATMTKGYLWLGINGGVWHQYSLQSKSLP</sequence>
<dbReference type="InterPro" id="IPR013517">
    <property type="entry name" value="FG-GAP"/>
</dbReference>
<evidence type="ECO:0000256" key="1">
    <source>
        <dbReference type="ARBA" id="ARBA00022729"/>
    </source>
</evidence>
<protein>
    <recommendedName>
        <fullName evidence="2">ASPIC/UnbV domain-containing protein</fullName>
    </recommendedName>
</protein>
<dbReference type="SUPFAM" id="SSF69318">
    <property type="entry name" value="Integrin alpha N-terminal domain"/>
    <property type="match status" value="3"/>
</dbReference>
<feature type="domain" description="ASPIC/UnbV" evidence="2">
    <location>
        <begin position="554"/>
        <end position="619"/>
    </location>
</feature>